<dbReference type="EMBL" id="CP009820">
    <property type="protein sequence ID" value="ATZ58324.1"/>
    <property type="molecule type" value="Genomic_DNA"/>
</dbReference>
<accession>A0A384K674</accession>
<dbReference type="VEuPathDB" id="FungiDB:Bcin16g01430"/>
<reference evidence="1 2" key="2">
    <citation type="journal article" date="2012" name="Eukaryot. Cell">
        <title>Genome update of Botrytis cinerea strains B05.10 and T4.</title>
        <authorList>
            <person name="Staats M."/>
            <person name="van Kan J.A."/>
        </authorList>
    </citation>
    <scope>NUCLEOTIDE SEQUENCE [LARGE SCALE GENOMIC DNA]</scope>
    <source>
        <strain evidence="1 2">B05.10</strain>
    </source>
</reference>
<reference evidence="1" key="4">
    <citation type="submission" date="2017-12" db="EMBL/GenBank/DDBJ databases">
        <authorList>
            <person name="van Kan J."/>
        </authorList>
    </citation>
    <scope>NUCLEOTIDE SEQUENCE</scope>
    <source>
        <strain evidence="1">B05.10</strain>
    </source>
</reference>
<dbReference type="AlphaFoldDB" id="A0A384K674"/>
<gene>
    <name evidence="1" type="ORF">BCIN_16g01430</name>
</gene>
<dbReference type="RefSeq" id="XP_024553704.1">
    <property type="nucleotide sequence ID" value="XM_024697887.1"/>
</dbReference>
<evidence type="ECO:0000313" key="1">
    <source>
        <dbReference type="EMBL" id="ATZ58325.1"/>
    </source>
</evidence>
<dbReference type="Proteomes" id="UP000001798">
    <property type="component" value="Chromosome 16"/>
</dbReference>
<protein>
    <submittedName>
        <fullName evidence="1">Uncharacterized protein</fullName>
    </submittedName>
</protein>
<sequence>MSPAMNVAALKAQSAEKVGAFKNAFTSRQNFMDYVTVQDTALDRHSGSNKVWSNEDL</sequence>
<evidence type="ECO:0000313" key="2">
    <source>
        <dbReference type="Proteomes" id="UP000001798"/>
    </source>
</evidence>
<name>A0A384K674_BOTFB</name>
<dbReference type="EMBL" id="CP009820">
    <property type="protein sequence ID" value="ATZ58325.1"/>
    <property type="molecule type" value="Genomic_DNA"/>
</dbReference>
<dbReference type="RefSeq" id="XP_024553705.1">
    <property type="nucleotide sequence ID" value="XM_024697889.1"/>
</dbReference>
<reference evidence="1 2" key="1">
    <citation type="journal article" date="2011" name="PLoS Genet.">
        <title>Genomic analysis of the necrotrophic fungal pathogens Sclerotinia sclerotiorum and Botrytis cinerea.</title>
        <authorList>
            <person name="Amselem J."/>
            <person name="Cuomo C.A."/>
            <person name="van Kan J.A."/>
            <person name="Viaud M."/>
            <person name="Benito E.P."/>
            <person name="Couloux A."/>
            <person name="Coutinho P.M."/>
            <person name="de Vries R.P."/>
            <person name="Dyer P.S."/>
            <person name="Fillinger S."/>
            <person name="Fournier E."/>
            <person name="Gout L."/>
            <person name="Hahn M."/>
            <person name="Kohn L."/>
            <person name="Lapalu N."/>
            <person name="Plummer K.M."/>
            <person name="Pradier J.M."/>
            <person name="Quevillon E."/>
            <person name="Sharon A."/>
            <person name="Simon A."/>
            <person name="ten Have A."/>
            <person name="Tudzynski B."/>
            <person name="Tudzynski P."/>
            <person name="Wincker P."/>
            <person name="Andrew M."/>
            <person name="Anthouard V."/>
            <person name="Beever R.E."/>
            <person name="Beffa R."/>
            <person name="Benoit I."/>
            <person name="Bouzid O."/>
            <person name="Brault B."/>
            <person name="Chen Z."/>
            <person name="Choquer M."/>
            <person name="Collemare J."/>
            <person name="Cotton P."/>
            <person name="Danchin E.G."/>
            <person name="Da Silva C."/>
            <person name="Gautier A."/>
            <person name="Giraud C."/>
            <person name="Giraud T."/>
            <person name="Gonzalez C."/>
            <person name="Grossetete S."/>
            <person name="Guldener U."/>
            <person name="Henrissat B."/>
            <person name="Howlett B.J."/>
            <person name="Kodira C."/>
            <person name="Kretschmer M."/>
            <person name="Lappartient A."/>
            <person name="Leroch M."/>
            <person name="Levis C."/>
            <person name="Mauceli E."/>
            <person name="Neuveglise C."/>
            <person name="Oeser B."/>
            <person name="Pearson M."/>
            <person name="Poulain J."/>
            <person name="Poussereau N."/>
            <person name="Quesneville H."/>
            <person name="Rascle C."/>
            <person name="Schumacher J."/>
            <person name="Segurens B."/>
            <person name="Sexton A."/>
            <person name="Silva E."/>
            <person name="Sirven C."/>
            <person name="Soanes D.M."/>
            <person name="Talbot N.J."/>
            <person name="Templeton M."/>
            <person name="Yandava C."/>
            <person name="Yarden O."/>
            <person name="Zeng Q."/>
            <person name="Rollins J.A."/>
            <person name="Lebrun M.H."/>
            <person name="Dickman M."/>
        </authorList>
    </citation>
    <scope>NUCLEOTIDE SEQUENCE [LARGE SCALE GENOMIC DNA]</scope>
    <source>
        <strain evidence="1 2">B05.10</strain>
    </source>
</reference>
<organism evidence="1 2">
    <name type="scientific">Botryotinia fuckeliana (strain B05.10)</name>
    <name type="common">Noble rot fungus</name>
    <name type="synonym">Botrytis cinerea</name>
    <dbReference type="NCBI Taxonomy" id="332648"/>
    <lineage>
        <taxon>Eukaryota</taxon>
        <taxon>Fungi</taxon>
        <taxon>Dikarya</taxon>
        <taxon>Ascomycota</taxon>
        <taxon>Pezizomycotina</taxon>
        <taxon>Leotiomycetes</taxon>
        <taxon>Helotiales</taxon>
        <taxon>Sclerotiniaceae</taxon>
        <taxon>Botrytis</taxon>
    </lineage>
</organism>
<proteinExistence type="predicted"/>
<dbReference type="GeneID" id="5426109"/>
<reference evidence="1 2" key="3">
    <citation type="journal article" date="2017" name="Mol. Plant Pathol.">
        <title>A gapless genome sequence of the fungus Botrytis cinerea.</title>
        <authorList>
            <person name="Van Kan J.A."/>
            <person name="Stassen J.H."/>
            <person name="Mosbach A."/>
            <person name="Van Der Lee T.A."/>
            <person name="Faino L."/>
            <person name="Farmer A.D."/>
            <person name="Papasotiriou D.G."/>
            <person name="Zhou S."/>
            <person name="Seidl M.F."/>
            <person name="Cottam E."/>
            <person name="Edel D."/>
            <person name="Hahn M."/>
            <person name="Schwartz D.C."/>
            <person name="Dietrich R.A."/>
            <person name="Widdison S."/>
            <person name="Scalliet G."/>
        </authorList>
    </citation>
    <scope>NUCLEOTIDE SEQUENCE [LARGE SCALE GENOMIC DNA]</scope>
    <source>
        <strain evidence="1 2">B05.10</strain>
    </source>
</reference>
<dbReference type="OrthoDB" id="2018619at2759"/>
<keyword evidence="2" id="KW-1185">Reference proteome</keyword>